<feature type="binding site" evidence="11">
    <location>
        <position position="200"/>
    </location>
    <ligand>
        <name>Zn(2+)</name>
        <dbReference type="ChEBI" id="CHEBI:29105"/>
        <label>1</label>
    </ligand>
</feature>
<gene>
    <name evidence="13" type="primary">pepT</name>
    <name evidence="13" type="ORF">EQM06_07905</name>
</gene>
<proteinExistence type="inferred from homology"/>
<feature type="binding site" evidence="11">
    <location>
        <position position="143"/>
    </location>
    <ligand>
        <name>Zn(2+)</name>
        <dbReference type="ChEBI" id="CHEBI:29105"/>
        <label>1</label>
    </ligand>
</feature>
<dbReference type="Gene3D" id="3.40.630.10">
    <property type="entry name" value="Zn peptidases"/>
    <property type="match status" value="1"/>
</dbReference>
<dbReference type="InterPro" id="IPR011650">
    <property type="entry name" value="Peptidase_M20_dimer"/>
</dbReference>
<evidence type="ECO:0000256" key="11">
    <source>
        <dbReference type="PIRSR" id="PIRSR037215-2"/>
    </source>
</evidence>
<dbReference type="Gene3D" id="3.30.70.360">
    <property type="match status" value="1"/>
</dbReference>
<dbReference type="InterPro" id="IPR001261">
    <property type="entry name" value="ArgE/DapE_CS"/>
</dbReference>
<comment type="cofactor">
    <cofactor evidence="11">
        <name>Zn(2+)</name>
        <dbReference type="ChEBI" id="CHEBI:29105"/>
    </cofactor>
    <text evidence="11">Binds 2 Zn(2+) ions per subunit.</text>
</comment>
<evidence type="ECO:0000313" key="14">
    <source>
        <dbReference type="Proteomes" id="UP000287601"/>
    </source>
</evidence>
<evidence type="ECO:0000256" key="7">
    <source>
        <dbReference type="ARBA" id="ARBA00022833"/>
    </source>
</evidence>
<evidence type="ECO:0000256" key="10">
    <source>
        <dbReference type="PIRSR" id="PIRSR037215-1"/>
    </source>
</evidence>
<keyword evidence="4" id="KW-0645">Protease</keyword>
<dbReference type="EC" id="3.4.11.4" evidence="9"/>
<evidence type="ECO:0000256" key="9">
    <source>
        <dbReference type="NCBIfam" id="TIGR01882"/>
    </source>
</evidence>
<dbReference type="SUPFAM" id="SSF55031">
    <property type="entry name" value="Bacterial exopeptidase dimerisation domain"/>
    <property type="match status" value="1"/>
</dbReference>
<dbReference type="OrthoDB" id="9804934at2"/>
<evidence type="ECO:0000313" key="13">
    <source>
        <dbReference type="EMBL" id="QAT43169.1"/>
    </source>
</evidence>
<organism evidence="13 14">
    <name type="scientific">Aminipila luticellarii</name>
    <dbReference type="NCBI Taxonomy" id="2507160"/>
    <lineage>
        <taxon>Bacteria</taxon>
        <taxon>Bacillati</taxon>
        <taxon>Bacillota</taxon>
        <taxon>Clostridia</taxon>
        <taxon>Peptostreptococcales</taxon>
        <taxon>Anaerovoracaceae</taxon>
        <taxon>Aminipila</taxon>
    </lineage>
</organism>
<dbReference type="NCBIfam" id="NF009920">
    <property type="entry name" value="PRK13381.1"/>
    <property type="match status" value="1"/>
</dbReference>
<comment type="similarity">
    <text evidence="2">Belongs to the peptidase M20B family.</text>
</comment>
<keyword evidence="7 11" id="KW-0862">Zinc</keyword>
<reference evidence="13 14" key="1">
    <citation type="submission" date="2019-01" db="EMBL/GenBank/DDBJ databases">
        <title>Draft genomes of a novel of Aminipila strains.</title>
        <authorList>
            <person name="Ma S."/>
        </authorList>
    </citation>
    <scope>NUCLEOTIDE SEQUENCE [LARGE SCALE GENOMIC DNA]</scope>
    <source>
        <strain evidence="14">JN-39</strain>
    </source>
</reference>
<dbReference type="NCBIfam" id="NF003976">
    <property type="entry name" value="PRK05469.1"/>
    <property type="match status" value="1"/>
</dbReference>
<dbReference type="CDD" id="cd03892">
    <property type="entry name" value="M20_peptT"/>
    <property type="match status" value="1"/>
</dbReference>
<feature type="active site" description="Proton acceptor" evidence="10">
    <location>
        <position position="177"/>
    </location>
</feature>
<feature type="binding site" evidence="11">
    <location>
        <position position="382"/>
    </location>
    <ligand>
        <name>Zn(2+)</name>
        <dbReference type="ChEBI" id="CHEBI:29105"/>
        <label>2</label>
    </ligand>
</feature>
<keyword evidence="8" id="KW-0482">Metalloprotease</keyword>
<accession>A0A410PW57</accession>
<dbReference type="NCBIfam" id="TIGR01882">
    <property type="entry name" value="peptidase-T"/>
    <property type="match status" value="1"/>
</dbReference>
<dbReference type="GO" id="GO:0006518">
    <property type="term" value="P:peptide metabolic process"/>
    <property type="evidence" value="ECO:0007669"/>
    <property type="project" value="InterPro"/>
</dbReference>
<dbReference type="InterPro" id="IPR010161">
    <property type="entry name" value="Peptidase_M20B"/>
</dbReference>
<dbReference type="PANTHER" id="PTHR42994">
    <property type="entry name" value="PEPTIDASE T"/>
    <property type="match status" value="1"/>
</dbReference>
<feature type="binding site" evidence="11">
    <location>
        <position position="80"/>
    </location>
    <ligand>
        <name>Zn(2+)</name>
        <dbReference type="ChEBI" id="CHEBI:29105"/>
        <label>1</label>
    </ligand>
</feature>
<dbReference type="GO" id="GO:0008270">
    <property type="term" value="F:zinc ion binding"/>
    <property type="evidence" value="ECO:0007669"/>
    <property type="project" value="InterPro"/>
</dbReference>
<dbReference type="InterPro" id="IPR036264">
    <property type="entry name" value="Bact_exopeptidase_dim_dom"/>
</dbReference>
<dbReference type="AlphaFoldDB" id="A0A410PW57"/>
<dbReference type="Proteomes" id="UP000287601">
    <property type="component" value="Chromosome"/>
</dbReference>
<keyword evidence="5 11" id="KW-0479">Metal-binding</keyword>
<sequence length="411" mass="45137">MKPILQRFIEYVKIDTESAEDAGKVPSTEGQFDLANKLAEELKSLGASNIKVDEHACVTAKILSNMENAKQVPSIGFIAHLDTAPDCSGKNVKPQIFDHYDGGKIIINKEKNVVLSPDTNPELLDYVGNTIVTSDGTTLLGADNKAGIAIIMDSLVYIKEHPELKHGNICVAFTPDEEVHGGAELFDIEGFGADFAFTIDGEGIGEFNYETFNAADVQVEFKGVCIHPGSAKGKMINPIVLANEFLSALPRTEAPETTEGREGFYYVYEISGDTDVAKIGLLLRDFDRDSMESRMKFLRETVAQINKKWGKEYGSLEIEIEYYNMNDFLKGQEHIINTALEAYKQCGMEPKIVAVRGGTDGSTLSRRGLPTPNMFVGGHNYHSVSEFASIEAMEKARDVVIKIAELYAAKA</sequence>
<dbReference type="Pfam" id="PF07687">
    <property type="entry name" value="M20_dimer"/>
    <property type="match status" value="1"/>
</dbReference>
<keyword evidence="14" id="KW-1185">Reference proteome</keyword>
<dbReference type="PANTHER" id="PTHR42994:SF2">
    <property type="entry name" value="PEPTIDASE"/>
    <property type="match status" value="1"/>
</dbReference>
<dbReference type="InterPro" id="IPR002933">
    <property type="entry name" value="Peptidase_M20"/>
</dbReference>
<evidence type="ECO:0000256" key="6">
    <source>
        <dbReference type="ARBA" id="ARBA00022801"/>
    </source>
</evidence>
<evidence type="ECO:0000256" key="8">
    <source>
        <dbReference type="ARBA" id="ARBA00023049"/>
    </source>
</evidence>
<dbReference type="RefSeq" id="WP_128745817.1">
    <property type="nucleotide sequence ID" value="NZ_CP035281.1"/>
</dbReference>
<dbReference type="PIRSF" id="PIRSF037215">
    <property type="entry name" value="Peptidase_M20B"/>
    <property type="match status" value="1"/>
</dbReference>
<feature type="binding site" evidence="11">
    <location>
        <position position="178"/>
    </location>
    <ligand>
        <name>Zn(2+)</name>
        <dbReference type="ChEBI" id="CHEBI:29105"/>
        <label>2</label>
    </ligand>
</feature>
<keyword evidence="6 13" id="KW-0378">Hydrolase</keyword>
<evidence type="ECO:0000259" key="12">
    <source>
        <dbReference type="Pfam" id="PF07687"/>
    </source>
</evidence>
<comment type="catalytic activity">
    <reaction evidence="1">
        <text>Release of the N-terminal residue from a tripeptide.</text>
        <dbReference type="EC" id="3.4.11.4"/>
    </reaction>
</comment>
<dbReference type="SUPFAM" id="SSF53187">
    <property type="entry name" value="Zn-dependent exopeptidases"/>
    <property type="match status" value="1"/>
</dbReference>
<dbReference type="GO" id="GO:0045148">
    <property type="term" value="F:tripeptide aminopeptidase activity"/>
    <property type="evidence" value="ECO:0007669"/>
    <property type="project" value="UniProtKB-UniRule"/>
</dbReference>
<dbReference type="GO" id="GO:0006508">
    <property type="term" value="P:proteolysis"/>
    <property type="evidence" value="ECO:0007669"/>
    <property type="project" value="UniProtKB-UniRule"/>
</dbReference>
<dbReference type="EMBL" id="CP035281">
    <property type="protein sequence ID" value="QAT43169.1"/>
    <property type="molecule type" value="Genomic_DNA"/>
</dbReference>
<protein>
    <recommendedName>
        <fullName evidence="9">Peptidase T</fullName>
        <ecNumber evidence="9">3.4.11.4</ecNumber>
    </recommendedName>
</protein>
<keyword evidence="3 13" id="KW-0031">Aminopeptidase</keyword>
<dbReference type="PROSITE" id="PS00758">
    <property type="entry name" value="ARGE_DAPE_CPG2_1"/>
    <property type="match status" value="1"/>
</dbReference>
<evidence type="ECO:0000256" key="1">
    <source>
        <dbReference type="ARBA" id="ARBA00000870"/>
    </source>
</evidence>
<feature type="domain" description="Peptidase M20 dimerisation" evidence="12">
    <location>
        <begin position="209"/>
        <end position="308"/>
    </location>
</feature>
<dbReference type="GO" id="GO:0008237">
    <property type="term" value="F:metallopeptidase activity"/>
    <property type="evidence" value="ECO:0007669"/>
    <property type="project" value="UniProtKB-KW"/>
</dbReference>
<dbReference type="KEGG" id="amij:EQM06_07905"/>
<evidence type="ECO:0000256" key="4">
    <source>
        <dbReference type="ARBA" id="ARBA00022670"/>
    </source>
</evidence>
<dbReference type="Pfam" id="PF01546">
    <property type="entry name" value="Peptidase_M20"/>
    <property type="match status" value="1"/>
</dbReference>
<feature type="active site" evidence="10">
    <location>
        <position position="82"/>
    </location>
</feature>
<evidence type="ECO:0000256" key="5">
    <source>
        <dbReference type="ARBA" id="ARBA00022723"/>
    </source>
</evidence>
<evidence type="ECO:0000256" key="3">
    <source>
        <dbReference type="ARBA" id="ARBA00022438"/>
    </source>
</evidence>
<feature type="binding site" evidence="11">
    <location>
        <position position="143"/>
    </location>
    <ligand>
        <name>Zn(2+)</name>
        <dbReference type="ChEBI" id="CHEBI:29105"/>
        <label>2</label>
    </ligand>
</feature>
<evidence type="ECO:0000256" key="2">
    <source>
        <dbReference type="ARBA" id="ARBA00009692"/>
    </source>
</evidence>
<name>A0A410PW57_9FIRM</name>